<dbReference type="AlphaFoldDB" id="A0A4R2PL35"/>
<dbReference type="InterPro" id="IPR051321">
    <property type="entry name" value="PHA/PHB_synthase"/>
</dbReference>
<dbReference type="InterPro" id="IPR029058">
    <property type="entry name" value="AB_hydrolase_fold"/>
</dbReference>
<evidence type="ECO:0000259" key="1">
    <source>
        <dbReference type="Pfam" id="PF00561"/>
    </source>
</evidence>
<dbReference type="SUPFAM" id="SSF53474">
    <property type="entry name" value="alpha/beta-Hydrolases"/>
    <property type="match status" value="1"/>
</dbReference>
<sequence>MAMATATGALPALSATLHGGAVWHPDLADEANALLARLDAADPAAVIAALGDRLVADLDGLQCGLDRYRHHPFRRRPRAGRCLLRRGASRLIDYGDDQIAAGTPAVILVPSLVNGAEVLDLLPGRSLVDTVAAAGLRPMLLDWGTPGDAERAFDVDDYLLQRFLPAIDRAASATGAPVILAGYCMGGNLALAAAAHVPDRVAGLVLLATPWDFSVPGGLGPLAPVLAAWVAGGPRAGLVPGAVLQWAFGMLDPALTLKKYSQFARLDPTDEAARLFVALEDWVNGGPPLPVAVARTVLGRWYRDNAPGSGAWAVGDRLVRPEAITVPSLVAIPARDRIVPPASARPLARALPAAMVIEPPAGHVGMVVGRARQQLHTALGQWLGRWTATAAIPRRRAAAGAPGDRPGRSPA</sequence>
<dbReference type="Proteomes" id="UP000295399">
    <property type="component" value="Unassembled WGS sequence"/>
</dbReference>
<dbReference type="PANTHER" id="PTHR36837">
    <property type="entry name" value="POLY(3-HYDROXYALKANOATE) POLYMERASE SUBUNIT PHAC"/>
    <property type="match status" value="1"/>
</dbReference>
<protein>
    <submittedName>
        <fullName evidence="2">Polyhydroxyalkanoate synthase</fullName>
    </submittedName>
</protein>
<accession>A0A4R2PL35</accession>
<feature type="domain" description="AB hydrolase-1" evidence="1">
    <location>
        <begin position="127"/>
        <end position="366"/>
    </location>
</feature>
<organism evidence="2 3">
    <name type="scientific">Rhodothalassium salexigens DSM 2132</name>
    <dbReference type="NCBI Taxonomy" id="1188247"/>
    <lineage>
        <taxon>Bacteria</taxon>
        <taxon>Pseudomonadati</taxon>
        <taxon>Pseudomonadota</taxon>
        <taxon>Alphaproteobacteria</taxon>
        <taxon>Rhodothalassiales</taxon>
        <taxon>Rhodothalassiaceae</taxon>
        <taxon>Rhodothalassium</taxon>
    </lineage>
</organism>
<name>A0A4R2PL35_RHOSA</name>
<dbReference type="EMBL" id="SLXO01000003">
    <property type="protein sequence ID" value="TCP36312.1"/>
    <property type="molecule type" value="Genomic_DNA"/>
</dbReference>
<proteinExistence type="predicted"/>
<dbReference type="Gene3D" id="3.40.50.1820">
    <property type="entry name" value="alpha/beta hydrolase"/>
    <property type="match status" value="1"/>
</dbReference>
<evidence type="ECO:0000313" key="2">
    <source>
        <dbReference type="EMBL" id="TCP36312.1"/>
    </source>
</evidence>
<gene>
    <name evidence="2" type="ORF">EV659_103201</name>
</gene>
<keyword evidence="3" id="KW-1185">Reference proteome</keyword>
<dbReference type="PANTHER" id="PTHR36837:SF2">
    <property type="entry name" value="POLY(3-HYDROXYALKANOATE) POLYMERASE SUBUNIT PHAC"/>
    <property type="match status" value="1"/>
</dbReference>
<dbReference type="InParanoid" id="A0A4R2PL35"/>
<dbReference type="InterPro" id="IPR000073">
    <property type="entry name" value="AB_hydrolase_1"/>
</dbReference>
<dbReference type="Pfam" id="PF00561">
    <property type="entry name" value="Abhydrolase_1"/>
    <property type="match status" value="1"/>
</dbReference>
<evidence type="ECO:0000313" key="3">
    <source>
        <dbReference type="Proteomes" id="UP000295399"/>
    </source>
</evidence>
<reference evidence="2 3" key="1">
    <citation type="submission" date="2019-03" db="EMBL/GenBank/DDBJ databases">
        <title>Genomic Encyclopedia of Type Strains, Phase IV (KMG-IV): sequencing the most valuable type-strain genomes for metagenomic binning, comparative biology and taxonomic classification.</title>
        <authorList>
            <person name="Goeker M."/>
        </authorList>
    </citation>
    <scope>NUCLEOTIDE SEQUENCE [LARGE SCALE GENOMIC DNA]</scope>
    <source>
        <strain evidence="2 3">DSM 2132</strain>
    </source>
</reference>
<comment type="caution">
    <text evidence="2">The sequence shown here is derived from an EMBL/GenBank/DDBJ whole genome shotgun (WGS) entry which is preliminary data.</text>
</comment>